<dbReference type="Proteomes" id="UP001321249">
    <property type="component" value="Unassembled WGS sequence"/>
</dbReference>
<name>A0AAJ5ZC83_9CHLR</name>
<dbReference type="Pfam" id="PF01969">
    <property type="entry name" value="Ni_insertion"/>
    <property type="match status" value="1"/>
</dbReference>
<accession>A0AAJ5ZC83</accession>
<comment type="similarity">
    <text evidence="2">Belongs to the LarC family.</text>
</comment>
<dbReference type="AlphaFoldDB" id="A0AAJ5ZC83"/>
<sequence length="416" mass="44698">MGLKPIRKPALSELTAYIDMIGGASGDMLLGAMVAVGLDLDELQAELDKFPDRGYRLEQKLVSRGGLEATLVDVVLDDEGEKKRTWDDFFSSIENSTLEDSDKRSIKKIFDALAEAEAAAHGGEVGSTHLHELGTVDTLVDISSTVIGMRLLGVEKIHASAFPTGTGASGSSHGAMGATSIATAAIYKASGAPVRAGGRQPVGEAVTPTGAAIVSTLAEFMPVEFNADRIGYGAGQRDPEGFANVVGLWIGEGRNRWGRGGPGRRKPELMLLETNIDDSPGEVLGYVHEQLMEMGCLDVWFTPIQMKKNRPATMLSVLVRRDSVDAAAELILKETSTLGVRRRPVRRYEADRELVKVDTSLGKVPVKLKRIGDTIAQAAPEYEACREIARETGLPIAEVMRIVVNEATMRGSPWNG</sequence>
<dbReference type="GO" id="GO:0016829">
    <property type="term" value="F:lyase activity"/>
    <property type="evidence" value="ECO:0007669"/>
    <property type="project" value="UniProtKB-UniRule"/>
</dbReference>
<keyword evidence="2" id="KW-0456">Lyase</keyword>
<dbReference type="Gene3D" id="3.10.20.300">
    <property type="entry name" value="mk0293 like domain"/>
    <property type="match status" value="1"/>
</dbReference>
<dbReference type="RefSeq" id="WP_342825257.1">
    <property type="nucleotide sequence ID" value="NZ_CP046147.1"/>
</dbReference>
<reference evidence="5 6" key="1">
    <citation type="submission" date="2019-11" db="EMBL/GenBank/DDBJ databases">
        <authorList>
            <person name="Cho J.-C."/>
        </authorList>
    </citation>
    <scope>NUCLEOTIDE SEQUENCE [LARGE SCALE GENOMIC DNA]</scope>
    <source>
        <strain evidence="4 5">JH1073</strain>
        <strain evidence="3 6">JH702</strain>
    </source>
</reference>
<evidence type="ECO:0000313" key="5">
    <source>
        <dbReference type="Proteomes" id="UP001219901"/>
    </source>
</evidence>
<dbReference type="HAMAP" id="MF_01074">
    <property type="entry name" value="LarC"/>
    <property type="match status" value="1"/>
</dbReference>
<dbReference type="GO" id="GO:0016151">
    <property type="term" value="F:nickel cation binding"/>
    <property type="evidence" value="ECO:0007669"/>
    <property type="project" value="UniProtKB-UniRule"/>
</dbReference>
<dbReference type="PANTHER" id="PTHR36566">
    <property type="entry name" value="NICKEL INSERTION PROTEIN-RELATED"/>
    <property type="match status" value="1"/>
</dbReference>
<keyword evidence="1 2" id="KW-0533">Nickel</keyword>
<dbReference type="PANTHER" id="PTHR36566:SF1">
    <property type="entry name" value="PYRIDINIUM-3,5-BISTHIOCARBOXYLIC ACID MONONUCLEOTIDE NICKEL INSERTION PROTEIN"/>
    <property type="match status" value="1"/>
</dbReference>
<evidence type="ECO:0000256" key="1">
    <source>
        <dbReference type="ARBA" id="ARBA00022596"/>
    </source>
</evidence>
<dbReference type="EMBL" id="WMBE01000002">
    <property type="protein sequence ID" value="MDG0867179.1"/>
    <property type="molecule type" value="Genomic_DNA"/>
</dbReference>
<dbReference type="Proteomes" id="UP001219901">
    <property type="component" value="Chromosome"/>
</dbReference>
<evidence type="ECO:0000313" key="3">
    <source>
        <dbReference type="EMBL" id="MDG0867179.1"/>
    </source>
</evidence>
<evidence type="ECO:0000313" key="4">
    <source>
        <dbReference type="EMBL" id="WFG38589.1"/>
    </source>
</evidence>
<gene>
    <name evidence="4" type="primary">larC</name>
    <name evidence="3" type="ORF">GKO46_08855</name>
    <name evidence="4" type="ORF">GKO48_02860</name>
</gene>
<evidence type="ECO:0000313" key="6">
    <source>
        <dbReference type="Proteomes" id="UP001321249"/>
    </source>
</evidence>
<dbReference type="InterPro" id="IPR002822">
    <property type="entry name" value="Ni_insertion"/>
</dbReference>
<evidence type="ECO:0000256" key="2">
    <source>
        <dbReference type="HAMAP-Rule" id="MF_01074"/>
    </source>
</evidence>
<proteinExistence type="inferred from homology"/>
<organism evidence="4 5">
    <name type="scientific">Candidatus Lucifugimonas marina</name>
    <dbReference type="NCBI Taxonomy" id="3038979"/>
    <lineage>
        <taxon>Bacteria</taxon>
        <taxon>Bacillati</taxon>
        <taxon>Chloroflexota</taxon>
        <taxon>Dehalococcoidia</taxon>
        <taxon>SAR202 cluster</taxon>
        <taxon>Candidatus Lucifugimonadales</taxon>
        <taxon>Candidatus Lucifugimonadaceae</taxon>
        <taxon>Candidatus Lucifugimonas</taxon>
    </lineage>
</organism>
<reference evidence="5" key="3">
    <citation type="submission" date="2023-06" db="EMBL/GenBank/DDBJ databases">
        <title>Pangenomics reveal diversification of enzyme families and niche specialization in globally abundant SAR202 bacteria.</title>
        <authorList>
            <person name="Saw J.H.W."/>
        </authorList>
    </citation>
    <scope>NUCLEOTIDE SEQUENCE [LARGE SCALE GENOMIC DNA]</scope>
    <source>
        <strain evidence="5">JH1073</strain>
    </source>
</reference>
<protein>
    <recommendedName>
        <fullName evidence="2">Putative nickel insertion protein</fullName>
    </recommendedName>
</protein>
<dbReference type="EMBL" id="CP046147">
    <property type="protein sequence ID" value="WFG38589.1"/>
    <property type="molecule type" value="Genomic_DNA"/>
</dbReference>
<dbReference type="Gene3D" id="3.30.70.1380">
    <property type="entry name" value="Transcriptional regulatory protein pf0864 domain like"/>
    <property type="match status" value="1"/>
</dbReference>
<dbReference type="NCBIfam" id="TIGR00299">
    <property type="entry name" value="nickel pincer cofactor biosynthesis protein LarC"/>
    <property type="match status" value="1"/>
</dbReference>
<reference evidence="4" key="2">
    <citation type="journal article" date="2023" name="Nat. Commun.">
        <title>Cultivation of marine bacteria of the SAR202 clade.</title>
        <authorList>
            <person name="Lim Y."/>
            <person name="Seo J.H."/>
            <person name="Giovannoni S.J."/>
            <person name="Kang I."/>
            <person name="Cho J.C."/>
        </authorList>
    </citation>
    <scope>NUCLEOTIDE SEQUENCE</scope>
    <source>
        <strain evidence="4">JH1073</strain>
    </source>
</reference>
<keyword evidence="5" id="KW-1185">Reference proteome</keyword>